<organism evidence="1 2">
    <name type="scientific">Coptis chinensis</name>
    <dbReference type="NCBI Taxonomy" id="261450"/>
    <lineage>
        <taxon>Eukaryota</taxon>
        <taxon>Viridiplantae</taxon>
        <taxon>Streptophyta</taxon>
        <taxon>Embryophyta</taxon>
        <taxon>Tracheophyta</taxon>
        <taxon>Spermatophyta</taxon>
        <taxon>Magnoliopsida</taxon>
        <taxon>Ranunculales</taxon>
        <taxon>Ranunculaceae</taxon>
        <taxon>Coptidoideae</taxon>
        <taxon>Coptis</taxon>
    </lineage>
</organism>
<comment type="caution">
    <text evidence="1">The sequence shown here is derived from an EMBL/GenBank/DDBJ whole genome shotgun (WGS) entry which is preliminary data.</text>
</comment>
<sequence length="96" mass="10571">MEGVIPSVYRAIVRYKSSKHGSIARSWSTQSPSSASYMRLGDSGRIQASEVQLLLRNDIVFNPSSSSKTTTNNAISVTQSPLRFANPRRFVTCFNG</sequence>
<keyword evidence="2" id="KW-1185">Reference proteome</keyword>
<dbReference type="OrthoDB" id="691358at2759"/>
<gene>
    <name evidence="1" type="ORF">IFM89_021203</name>
</gene>
<dbReference type="PANTHER" id="PTHR34670">
    <property type="entry name" value="EXPRESSED PROTEIN"/>
    <property type="match status" value="1"/>
</dbReference>
<dbReference type="EMBL" id="JADFTS010000007">
    <property type="protein sequence ID" value="KAF9597716.1"/>
    <property type="molecule type" value="Genomic_DNA"/>
</dbReference>
<protein>
    <submittedName>
        <fullName evidence="1">Uncharacterized protein</fullName>
    </submittedName>
</protein>
<proteinExistence type="predicted"/>
<dbReference type="PANTHER" id="PTHR34670:SF8">
    <property type="entry name" value="EXPRESSED PROTEIN"/>
    <property type="match status" value="1"/>
</dbReference>
<evidence type="ECO:0000313" key="1">
    <source>
        <dbReference type="EMBL" id="KAF9597716.1"/>
    </source>
</evidence>
<evidence type="ECO:0000313" key="2">
    <source>
        <dbReference type="Proteomes" id="UP000631114"/>
    </source>
</evidence>
<dbReference type="Proteomes" id="UP000631114">
    <property type="component" value="Unassembled WGS sequence"/>
</dbReference>
<accession>A0A835LSB4</accession>
<name>A0A835LSB4_9MAGN</name>
<dbReference type="AlphaFoldDB" id="A0A835LSB4"/>
<reference evidence="1 2" key="1">
    <citation type="submission" date="2020-10" db="EMBL/GenBank/DDBJ databases">
        <title>The Coptis chinensis genome and diversification of protoberbering-type alkaloids.</title>
        <authorList>
            <person name="Wang B."/>
            <person name="Shu S."/>
            <person name="Song C."/>
            <person name="Liu Y."/>
        </authorList>
    </citation>
    <scope>NUCLEOTIDE SEQUENCE [LARGE SCALE GENOMIC DNA]</scope>
    <source>
        <strain evidence="1">HL-2020</strain>
        <tissue evidence="1">Leaf</tissue>
    </source>
</reference>